<evidence type="ECO:0000313" key="3">
    <source>
        <dbReference type="EMBL" id="KAF9487364.1"/>
    </source>
</evidence>
<dbReference type="Proteomes" id="UP000807025">
    <property type="component" value="Unassembled WGS sequence"/>
</dbReference>
<keyword evidence="1" id="KW-0547">Nucleotide-binding</keyword>
<keyword evidence="2" id="KW-0067">ATP-binding</keyword>
<dbReference type="InterPro" id="IPR050221">
    <property type="entry name" value="26S_Proteasome_ATPase"/>
</dbReference>
<sequence length="69" mass="7737">MFRSVLIVDIDISTLSPTLRVALRSDSYMLHKILPNKVDPLVLLILVGKVPNSTYEMVGGLDKEIKEIK</sequence>
<evidence type="ECO:0000256" key="1">
    <source>
        <dbReference type="ARBA" id="ARBA00022741"/>
    </source>
</evidence>
<dbReference type="GO" id="GO:0005524">
    <property type="term" value="F:ATP binding"/>
    <property type="evidence" value="ECO:0007669"/>
    <property type="project" value="UniProtKB-KW"/>
</dbReference>
<gene>
    <name evidence="3" type="ORF">BDN71DRAFT_1546617</name>
</gene>
<name>A0A9P5ZJ93_PLEER</name>
<organism evidence="3 4">
    <name type="scientific">Pleurotus eryngii</name>
    <name type="common">Boletus of the steppes</name>
    <dbReference type="NCBI Taxonomy" id="5323"/>
    <lineage>
        <taxon>Eukaryota</taxon>
        <taxon>Fungi</taxon>
        <taxon>Dikarya</taxon>
        <taxon>Basidiomycota</taxon>
        <taxon>Agaricomycotina</taxon>
        <taxon>Agaricomycetes</taxon>
        <taxon>Agaricomycetidae</taxon>
        <taxon>Agaricales</taxon>
        <taxon>Pleurotineae</taxon>
        <taxon>Pleurotaceae</taxon>
        <taxon>Pleurotus</taxon>
    </lineage>
</organism>
<protein>
    <submittedName>
        <fullName evidence="3">Uncharacterized protein</fullName>
    </submittedName>
</protein>
<evidence type="ECO:0000313" key="4">
    <source>
        <dbReference type="Proteomes" id="UP000807025"/>
    </source>
</evidence>
<evidence type="ECO:0000256" key="2">
    <source>
        <dbReference type="ARBA" id="ARBA00022840"/>
    </source>
</evidence>
<reference evidence="3" key="1">
    <citation type="submission" date="2020-11" db="EMBL/GenBank/DDBJ databases">
        <authorList>
            <consortium name="DOE Joint Genome Institute"/>
            <person name="Ahrendt S."/>
            <person name="Riley R."/>
            <person name="Andreopoulos W."/>
            <person name="Labutti K."/>
            <person name="Pangilinan J."/>
            <person name="Ruiz-Duenas F.J."/>
            <person name="Barrasa J.M."/>
            <person name="Sanchez-Garcia M."/>
            <person name="Camarero S."/>
            <person name="Miyauchi S."/>
            <person name="Serrano A."/>
            <person name="Linde D."/>
            <person name="Babiker R."/>
            <person name="Drula E."/>
            <person name="Ayuso-Fernandez I."/>
            <person name="Pacheco R."/>
            <person name="Padilla G."/>
            <person name="Ferreira P."/>
            <person name="Barriuso J."/>
            <person name="Kellner H."/>
            <person name="Castanera R."/>
            <person name="Alfaro M."/>
            <person name="Ramirez L."/>
            <person name="Pisabarro A.G."/>
            <person name="Kuo A."/>
            <person name="Tritt A."/>
            <person name="Lipzen A."/>
            <person name="He G."/>
            <person name="Yan M."/>
            <person name="Ng V."/>
            <person name="Cullen D."/>
            <person name="Martin F."/>
            <person name="Rosso M.-N."/>
            <person name="Henrissat B."/>
            <person name="Hibbett D."/>
            <person name="Martinez A.T."/>
            <person name="Grigoriev I.V."/>
        </authorList>
    </citation>
    <scope>NUCLEOTIDE SEQUENCE</scope>
    <source>
        <strain evidence="3">ATCC 90797</strain>
    </source>
</reference>
<keyword evidence="4" id="KW-1185">Reference proteome</keyword>
<dbReference type="OrthoDB" id="10255768at2759"/>
<dbReference type="Gene3D" id="2.40.50.140">
    <property type="entry name" value="Nucleic acid-binding proteins"/>
    <property type="match status" value="1"/>
</dbReference>
<proteinExistence type="predicted"/>
<dbReference type="PANTHER" id="PTHR23073">
    <property type="entry name" value="26S PROTEASOME REGULATORY SUBUNIT"/>
    <property type="match status" value="1"/>
</dbReference>
<dbReference type="InterPro" id="IPR012340">
    <property type="entry name" value="NA-bd_OB-fold"/>
</dbReference>
<dbReference type="EMBL" id="MU154785">
    <property type="protein sequence ID" value="KAF9487364.1"/>
    <property type="molecule type" value="Genomic_DNA"/>
</dbReference>
<dbReference type="AlphaFoldDB" id="A0A9P5ZJ93"/>
<comment type="caution">
    <text evidence="3">The sequence shown here is derived from an EMBL/GenBank/DDBJ whole genome shotgun (WGS) entry which is preliminary data.</text>
</comment>
<accession>A0A9P5ZJ93</accession>